<reference evidence="1 2" key="1">
    <citation type="submission" date="2018-08" db="EMBL/GenBank/DDBJ databases">
        <title>Draft genome of the lignicolous fungus Coniochaeta pulveracea.</title>
        <authorList>
            <person name="Borstlap C.J."/>
            <person name="De Witt R.N."/>
            <person name="Botha A."/>
            <person name="Volschenk H."/>
        </authorList>
    </citation>
    <scope>NUCLEOTIDE SEQUENCE [LARGE SCALE GENOMIC DNA]</scope>
    <source>
        <strain evidence="1 2">CAB683</strain>
    </source>
</reference>
<proteinExistence type="predicted"/>
<dbReference type="AlphaFoldDB" id="A0A420YAP2"/>
<name>A0A420YAP2_9PEZI</name>
<dbReference type="Proteomes" id="UP000275385">
    <property type="component" value="Unassembled WGS sequence"/>
</dbReference>
<gene>
    <name evidence="1" type="ORF">DL546_005433</name>
</gene>
<evidence type="ECO:0000313" key="1">
    <source>
        <dbReference type="EMBL" id="RKU44942.1"/>
    </source>
</evidence>
<keyword evidence="2" id="KW-1185">Reference proteome</keyword>
<organism evidence="1 2">
    <name type="scientific">Coniochaeta pulveracea</name>
    <dbReference type="NCBI Taxonomy" id="177199"/>
    <lineage>
        <taxon>Eukaryota</taxon>
        <taxon>Fungi</taxon>
        <taxon>Dikarya</taxon>
        <taxon>Ascomycota</taxon>
        <taxon>Pezizomycotina</taxon>
        <taxon>Sordariomycetes</taxon>
        <taxon>Sordariomycetidae</taxon>
        <taxon>Coniochaetales</taxon>
        <taxon>Coniochaetaceae</taxon>
        <taxon>Coniochaeta</taxon>
    </lineage>
</organism>
<sequence>MEAEQFSLGINDAHHWIVHLSAFKPNHQEGSLARGPNLTNTISRSAAQLVSQVNCTQVNCPTVWTSSAETSLRRQVTPTAAPPMQMHWRLACYVKSNSSP</sequence>
<protein>
    <submittedName>
        <fullName evidence="1">Uncharacterized protein</fullName>
    </submittedName>
</protein>
<evidence type="ECO:0000313" key="2">
    <source>
        <dbReference type="Proteomes" id="UP000275385"/>
    </source>
</evidence>
<dbReference type="EMBL" id="QVQW01000025">
    <property type="protein sequence ID" value="RKU44942.1"/>
    <property type="molecule type" value="Genomic_DNA"/>
</dbReference>
<accession>A0A420YAP2</accession>
<comment type="caution">
    <text evidence="1">The sequence shown here is derived from an EMBL/GenBank/DDBJ whole genome shotgun (WGS) entry which is preliminary data.</text>
</comment>